<evidence type="ECO:0000313" key="2">
    <source>
        <dbReference type="Proteomes" id="UP001155241"/>
    </source>
</evidence>
<protein>
    <submittedName>
        <fullName evidence="1">Uncharacterized protein</fullName>
    </submittedName>
</protein>
<organism evidence="1 2">
    <name type="scientific">Aeoliella straminimaris</name>
    <dbReference type="NCBI Taxonomy" id="2954799"/>
    <lineage>
        <taxon>Bacteria</taxon>
        <taxon>Pseudomonadati</taxon>
        <taxon>Planctomycetota</taxon>
        <taxon>Planctomycetia</taxon>
        <taxon>Pirellulales</taxon>
        <taxon>Lacipirellulaceae</taxon>
        <taxon>Aeoliella</taxon>
    </lineage>
</organism>
<reference evidence="1" key="1">
    <citation type="submission" date="2022-06" db="EMBL/GenBank/DDBJ databases">
        <title>Aeoliella straminimaris, a novel planctomycete from sediments.</title>
        <authorList>
            <person name="Vitorino I.R."/>
            <person name="Lage O.M."/>
        </authorList>
    </citation>
    <scope>NUCLEOTIDE SEQUENCE</scope>
    <source>
        <strain evidence="1">ICT_H6.2</strain>
    </source>
</reference>
<sequence>MIEGASVKCTSADVALAVLVVTPIVADESAALPPVTGAVRGPYSNASRTLPAEFKLRPSGDGTLTTKVVDPCYSTSELKMEYELELQIVQNDNRVSKYNTRFELAQKGT</sequence>
<dbReference type="AlphaFoldDB" id="A0A9X2FGH3"/>
<name>A0A9X2FGH3_9BACT</name>
<gene>
    <name evidence="1" type="ORF">NG895_07990</name>
</gene>
<accession>A0A9X2FGH3</accession>
<keyword evidence="2" id="KW-1185">Reference proteome</keyword>
<dbReference type="Proteomes" id="UP001155241">
    <property type="component" value="Unassembled WGS sequence"/>
</dbReference>
<dbReference type="EMBL" id="JAMXLR010000026">
    <property type="protein sequence ID" value="MCO6043846.1"/>
    <property type="molecule type" value="Genomic_DNA"/>
</dbReference>
<comment type="caution">
    <text evidence="1">The sequence shown here is derived from an EMBL/GenBank/DDBJ whole genome shotgun (WGS) entry which is preliminary data.</text>
</comment>
<proteinExistence type="predicted"/>
<dbReference type="RefSeq" id="WP_252851948.1">
    <property type="nucleotide sequence ID" value="NZ_JAMXLR010000026.1"/>
</dbReference>
<evidence type="ECO:0000313" key="1">
    <source>
        <dbReference type="EMBL" id="MCO6043846.1"/>
    </source>
</evidence>